<evidence type="ECO:0000313" key="2">
    <source>
        <dbReference type="Proteomes" id="UP000287701"/>
    </source>
</evidence>
<sequence length="350" mass="39954">MKKIVVLFILIANIISCQNKKVMEQEFEWEEKKAAPLGYPVEVYRGGFSTNAGYFRSLVSSITTGKHGWGYGGGGMSSHKAPIPDRLHTIWFSYAEGCFYEVDTEIDKLKMLALFREGYDWLDANGNIRHKVYDEIIAGFAPGGVVVVWVAGSTQQVEIGRYQGRKIIIPQEEIDALPQEDKLLFDKENQKEVMEDNSVIPQEVIEANKNKPIPFGLWDTYRKKYPWRLVFKFRGETKLYSNETVTMKLINGERLDLFYNSFPMNTPFYQAIPKEVLFSWEVSEGTFYGGGCEFEEEAILSAFEKIFRDAEEDVTADLVISVNQANTYMVVRLIGNGKEIVIPTTKVEAY</sequence>
<name>A0A410JQ62_ORNRH</name>
<dbReference type="AlphaFoldDB" id="A0A410JQ62"/>
<reference evidence="1 2" key="1">
    <citation type="submission" date="2019-01" db="EMBL/GenBank/DDBJ databases">
        <title>Whole Genome of Ornithobacterium rhinotracheale FARPER-174b.</title>
        <authorList>
            <person name="Tataje-Lavanda L.A."/>
            <person name="Montalvan A."/>
            <person name="Montesinos R."/>
            <person name="Zimic M."/>
            <person name="Fernandez-Sanchez M."/>
            <person name="Fernandez-Diaz M."/>
        </authorList>
    </citation>
    <scope>NUCLEOTIDE SEQUENCE [LARGE SCALE GENOMIC DNA]</scope>
    <source>
        <strain evidence="1 2">FARPER-174b</strain>
    </source>
</reference>
<proteinExistence type="predicted"/>
<dbReference type="Proteomes" id="UP000287701">
    <property type="component" value="Chromosome"/>
</dbReference>
<protein>
    <submittedName>
        <fullName evidence="1">DUF2931 family protein</fullName>
    </submittedName>
</protein>
<dbReference type="EMBL" id="CP035107">
    <property type="protein sequence ID" value="QAR30231.1"/>
    <property type="molecule type" value="Genomic_DNA"/>
</dbReference>
<dbReference type="Pfam" id="PF11153">
    <property type="entry name" value="DUF2931"/>
    <property type="match status" value="1"/>
</dbReference>
<dbReference type="InterPro" id="IPR021326">
    <property type="entry name" value="DUF2931"/>
</dbReference>
<evidence type="ECO:0000313" key="1">
    <source>
        <dbReference type="EMBL" id="QAR30231.1"/>
    </source>
</evidence>
<gene>
    <name evidence="1" type="ORF">EQP59_02095</name>
</gene>
<dbReference type="OrthoDB" id="5702951at2"/>
<organism evidence="1 2">
    <name type="scientific">Ornithobacterium rhinotracheale</name>
    <dbReference type="NCBI Taxonomy" id="28251"/>
    <lineage>
        <taxon>Bacteria</taxon>
        <taxon>Pseudomonadati</taxon>
        <taxon>Bacteroidota</taxon>
        <taxon>Flavobacteriia</taxon>
        <taxon>Flavobacteriales</taxon>
        <taxon>Weeksellaceae</taxon>
        <taxon>Ornithobacterium</taxon>
    </lineage>
</organism>
<accession>A0A410JQ62</accession>